<comment type="caution">
    <text evidence="1">The sequence shown here is derived from an EMBL/GenBank/DDBJ whole genome shotgun (WGS) entry which is preliminary data.</text>
</comment>
<accession>A0A6P0ENI7</accession>
<proteinExistence type="predicted"/>
<evidence type="ECO:0000313" key="3">
    <source>
        <dbReference type="Proteomes" id="UP000468828"/>
    </source>
</evidence>
<reference evidence="1 3" key="1">
    <citation type="submission" date="2020-01" db="EMBL/GenBank/DDBJ databases">
        <title>the WGS Modestobacter muralis CPCC 204518.</title>
        <authorList>
            <person name="Jiang Z."/>
        </authorList>
    </citation>
    <scope>NUCLEOTIDE SEQUENCE [LARGE SCALE GENOMIC DNA]</scope>
    <source>
        <strain evidence="1 3">DSM 100205</strain>
    </source>
</reference>
<gene>
    <name evidence="2" type="ORF">G3R41_00245</name>
    <name evidence="1" type="ORF">GCU67_00245</name>
</gene>
<keyword evidence="3" id="KW-1185">Reference proteome</keyword>
<evidence type="ECO:0000313" key="4">
    <source>
        <dbReference type="Proteomes" id="UP000471152"/>
    </source>
</evidence>
<feature type="non-terminal residue" evidence="1">
    <location>
        <position position="148"/>
    </location>
</feature>
<dbReference type="Proteomes" id="UP000468828">
    <property type="component" value="Unassembled WGS sequence"/>
</dbReference>
<dbReference type="Proteomes" id="UP000471152">
    <property type="component" value="Unassembled WGS sequence"/>
</dbReference>
<organism evidence="1 3">
    <name type="scientific">Modestobacter muralis</name>
    <dbReference type="NCBI Taxonomy" id="1608614"/>
    <lineage>
        <taxon>Bacteria</taxon>
        <taxon>Bacillati</taxon>
        <taxon>Actinomycetota</taxon>
        <taxon>Actinomycetes</taxon>
        <taxon>Geodermatophilales</taxon>
        <taxon>Geodermatophilaceae</taxon>
        <taxon>Modestobacter</taxon>
    </lineage>
</organism>
<dbReference type="EMBL" id="JAAGWH010000001">
    <property type="protein sequence ID" value="NEK92607.1"/>
    <property type="molecule type" value="Genomic_DNA"/>
</dbReference>
<dbReference type="AlphaFoldDB" id="A0A6P0ENI7"/>
<evidence type="ECO:0000313" key="1">
    <source>
        <dbReference type="EMBL" id="NEK92607.1"/>
    </source>
</evidence>
<sequence length="148" mass="14201">MSPPPVTVAFCPQPPLLLPAVSGAPGAALTGLRAAACAAVSVLLAASPSVVLVVGDGPDGPPYGPGDTGDLRGFGVDLEVPFAGPAAPGGRRVPLPHLVGAWLLDQVGHTGARLGVGPGDLAAALAGAPGPVGVLAMGDGSARRTEKA</sequence>
<reference evidence="2 4" key="2">
    <citation type="submission" date="2020-02" db="EMBL/GenBank/DDBJ databases">
        <title>The WGS of Modestobacter muralis DSM 100205.</title>
        <authorList>
            <person name="Jiang Z."/>
        </authorList>
    </citation>
    <scope>NUCLEOTIDE SEQUENCE [LARGE SCALE GENOMIC DNA]</scope>
    <source>
        <strain evidence="2 4">DSM 100205</strain>
    </source>
</reference>
<name>A0A6P0ENI7_9ACTN</name>
<dbReference type="EMBL" id="JAAGWB010000001">
    <property type="protein sequence ID" value="NEN49374.1"/>
    <property type="molecule type" value="Genomic_DNA"/>
</dbReference>
<evidence type="ECO:0000313" key="2">
    <source>
        <dbReference type="EMBL" id="NEN49374.1"/>
    </source>
</evidence>
<protein>
    <submittedName>
        <fullName evidence="1">Uncharacterized protein</fullName>
    </submittedName>
</protein>